<feature type="non-terminal residue" evidence="7">
    <location>
        <position position="1"/>
    </location>
</feature>
<protein>
    <submittedName>
        <fullName evidence="7">Putative triabin-like lipocalin lipocalin</fullName>
    </submittedName>
</protein>
<evidence type="ECO:0000256" key="2">
    <source>
        <dbReference type="ARBA" id="ARBA00022525"/>
    </source>
</evidence>
<accession>A0A023F6A2</accession>
<organism evidence="7">
    <name type="scientific">Triatoma infestans</name>
    <name type="common">Assassin bug</name>
    <dbReference type="NCBI Taxonomy" id="30076"/>
    <lineage>
        <taxon>Eukaryota</taxon>
        <taxon>Metazoa</taxon>
        <taxon>Ecdysozoa</taxon>
        <taxon>Arthropoda</taxon>
        <taxon>Hexapoda</taxon>
        <taxon>Insecta</taxon>
        <taxon>Pterygota</taxon>
        <taxon>Neoptera</taxon>
        <taxon>Paraneoptera</taxon>
        <taxon>Hemiptera</taxon>
        <taxon>Heteroptera</taxon>
        <taxon>Panheteroptera</taxon>
        <taxon>Cimicomorpha</taxon>
        <taxon>Reduviidae</taxon>
        <taxon>Triatominae</taxon>
        <taxon>Triatoma</taxon>
    </lineage>
</organism>
<dbReference type="GO" id="GO:0005576">
    <property type="term" value="C:extracellular region"/>
    <property type="evidence" value="ECO:0007669"/>
    <property type="project" value="UniProtKB-SubCell"/>
</dbReference>
<evidence type="ECO:0000256" key="1">
    <source>
        <dbReference type="ARBA" id="ARBA00004613"/>
    </source>
</evidence>
<keyword evidence="2" id="KW-0964">Secreted</keyword>
<keyword evidence="3" id="KW-0800">Toxin</keyword>
<dbReference type="InterPro" id="IPR012674">
    <property type="entry name" value="Calycin"/>
</dbReference>
<comment type="similarity">
    <text evidence="6">Belongs to the calycin superfamily. Triabin family.</text>
</comment>
<dbReference type="Gene3D" id="2.40.128.20">
    <property type="match status" value="1"/>
</dbReference>
<dbReference type="GO" id="GO:0090729">
    <property type="term" value="F:toxin activity"/>
    <property type="evidence" value="ECO:0007669"/>
    <property type="project" value="UniProtKB-KW"/>
</dbReference>
<comment type="subcellular location">
    <subcellularLocation>
        <location evidence="1">Secreted</location>
    </subcellularLocation>
</comment>
<name>A0A023F6A2_TRIIF</name>
<dbReference type="GO" id="GO:0030682">
    <property type="term" value="P:symbiont-mediated perturbation of host defenses"/>
    <property type="evidence" value="ECO:0007669"/>
    <property type="project" value="InterPro"/>
</dbReference>
<sequence>ILLGIISLSTSSPQESKQQNITQEIQKVITKGCLDLPPKQNFNKSPYFRGYWYLIRYYVLNYPKKDEINSLCANKYYELSWLGRATEYFDLRSTRFDEFGNRDSIQSSTNHVIFRNFFGKFYLREAYRGGYTTNFHTEVTVLDTDYDNYSIEYSCGLIDSASIINIYTRKSYIVDEKVETSLKKFGLKIEDFKLSSDKYCHIHYI</sequence>
<dbReference type="InterPro" id="IPR005657">
    <property type="entry name" value="Triabi/Procalin"/>
</dbReference>
<evidence type="ECO:0000256" key="6">
    <source>
        <dbReference type="ARBA" id="ARBA00034121"/>
    </source>
</evidence>
<keyword evidence="5" id="KW-1199">Hemostasis impairing toxin</keyword>
<dbReference type="EMBL" id="GBBI01001968">
    <property type="protein sequence ID" value="JAC16744.1"/>
    <property type="molecule type" value="mRNA"/>
</dbReference>
<evidence type="ECO:0000256" key="3">
    <source>
        <dbReference type="ARBA" id="ARBA00022656"/>
    </source>
</evidence>
<dbReference type="AlphaFoldDB" id="A0A023F6A2"/>
<dbReference type="SUPFAM" id="SSF50814">
    <property type="entry name" value="Lipocalins"/>
    <property type="match status" value="1"/>
</dbReference>
<reference evidence="7" key="1">
    <citation type="journal article" date="2014" name="PLoS Negl. Trop. Dis.">
        <title>An updated insight into the Sialotranscriptome of Triatoma infestans: developmental stage and geographic variations.</title>
        <authorList>
            <person name="Schwarz A."/>
            <person name="Medrano-Mercado N."/>
            <person name="Schaub G.A."/>
            <person name="Struchiner C.J."/>
            <person name="Bargues M.D."/>
            <person name="Levy M.Z."/>
            <person name="Ribeiro J.M."/>
        </authorList>
    </citation>
    <scope>NUCLEOTIDE SEQUENCE</scope>
    <source>
        <strain evidence="7">Chile</strain>
        <tissue evidence="7">Salivary glands</tissue>
    </source>
</reference>
<keyword evidence="4" id="KW-0732">Signal</keyword>
<dbReference type="Pfam" id="PF03973">
    <property type="entry name" value="Triabin"/>
    <property type="match status" value="1"/>
</dbReference>
<evidence type="ECO:0000256" key="5">
    <source>
        <dbReference type="ARBA" id="ARBA00023240"/>
    </source>
</evidence>
<proteinExistence type="evidence at transcript level"/>
<evidence type="ECO:0000313" key="7">
    <source>
        <dbReference type="EMBL" id="JAC16744.1"/>
    </source>
</evidence>
<evidence type="ECO:0000256" key="4">
    <source>
        <dbReference type="ARBA" id="ARBA00022729"/>
    </source>
</evidence>